<evidence type="ECO:0000256" key="3">
    <source>
        <dbReference type="ARBA" id="ARBA00022729"/>
    </source>
</evidence>
<evidence type="ECO:0000313" key="5">
    <source>
        <dbReference type="EMBL" id="GGG26103.1"/>
    </source>
</evidence>
<feature type="domain" description="Solute-binding protein family 3/N-terminal" evidence="4">
    <location>
        <begin position="28"/>
        <end position="262"/>
    </location>
</feature>
<organism evidence="5 6">
    <name type="scientific">Caldovatus sediminis</name>
    <dbReference type="NCBI Taxonomy" id="2041189"/>
    <lineage>
        <taxon>Bacteria</taxon>
        <taxon>Pseudomonadati</taxon>
        <taxon>Pseudomonadota</taxon>
        <taxon>Alphaproteobacteria</taxon>
        <taxon>Acetobacterales</taxon>
        <taxon>Roseomonadaceae</taxon>
        <taxon>Caldovatus</taxon>
    </lineage>
</organism>
<accession>A0A8J2Z9V4</accession>
<evidence type="ECO:0000256" key="2">
    <source>
        <dbReference type="ARBA" id="ARBA00022448"/>
    </source>
</evidence>
<proteinExistence type="inferred from homology"/>
<reference evidence="5 6" key="1">
    <citation type="journal article" date="2014" name="Int. J. Syst. Evol. Microbiol.">
        <title>Complete genome sequence of Corynebacterium casei LMG S-19264T (=DSM 44701T), isolated from a smear-ripened cheese.</title>
        <authorList>
            <consortium name="US DOE Joint Genome Institute (JGI-PGF)"/>
            <person name="Walter F."/>
            <person name="Albersmeier A."/>
            <person name="Kalinowski J."/>
            <person name="Ruckert C."/>
        </authorList>
    </citation>
    <scope>NUCLEOTIDE SEQUENCE [LARGE SCALE GENOMIC DNA]</scope>
    <source>
        <strain evidence="5 6">CGMCC 1.16330</strain>
    </source>
</reference>
<dbReference type="PANTHER" id="PTHR30085:SF7">
    <property type="entry name" value="AMINO-ACID ABC TRANSPORTER-BINDING PROTEIN YHDW-RELATED"/>
    <property type="match status" value="1"/>
</dbReference>
<dbReference type="PANTHER" id="PTHR30085">
    <property type="entry name" value="AMINO ACID ABC TRANSPORTER PERMEASE"/>
    <property type="match status" value="1"/>
</dbReference>
<keyword evidence="3" id="KW-0732">Signal</keyword>
<gene>
    <name evidence="5" type="ORF">GCM10010964_12540</name>
</gene>
<dbReference type="Pfam" id="PF00497">
    <property type="entry name" value="SBP_bac_3"/>
    <property type="match status" value="1"/>
</dbReference>
<dbReference type="Gene3D" id="3.40.190.10">
    <property type="entry name" value="Periplasmic binding protein-like II"/>
    <property type="match status" value="2"/>
</dbReference>
<evidence type="ECO:0000259" key="4">
    <source>
        <dbReference type="SMART" id="SM00062"/>
    </source>
</evidence>
<name>A0A8J2Z9V4_9PROT</name>
<dbReference type="GO" id="GO:0006865">
    <property type="term" value="P:amino acid transport"/>
    <property type="evidence" value="ECO:0007669"/>
    <property type="project" value="TreeGrafter"/>
</dbReference>
<dbReference type="InterPro" id="IPR051455">
    <property type="entry name" value="Bact_solute-bind_prot3"/>
</dbReference>
<comment type="similarity">
    <text evidence="1">Belongs to the bacterial solute-binding protein 3 family.</text>
</comment>
<evidence type="ECO:0000256" key="1">
    <source>
        <dbReference type="ARBA" id="ARBA00010333"/>
    </source>
</evidence>
<dbReference type="SMART" id="SM00062">
    <property type="entry name" value="PBPb"/>
    <property type="match status" value="1"/>
</dbReference>
<dbReference type="InterPro" id="IPR001638">
    <property type="entry name" value="Solute-binding_3/MltF_N"/>
</dbReference>
<sequence>MLLAFAAAPPAGTQTAADTLGAVRARGILNCGVAPSTAGFAQPDSRGVWRGIDVDFCRALAAAVLGDADKVRFAPSTPQQRFAMLQSGEIDVLIRQTTWTLTREAPLGLAFAGTKFHGGQGSPVNRASGIASARQLDGATVCAQPGTTTEPDLADDFRANNMRFTPVAIETAEEIRAACVAGHCDVYPTGASALASFRAIQEENAERCALLPEIISKELLGPAVRRGDWRWFDIVRWTYFTLPTAEDLGTTSQDLDGFADSRNPEVQRFMGRSGGLGRSPGFGNDFAVRIGRQLGSCGEVSESNIAPLGIQRGINDLWTRGGLHHVPPMR</sequence>
<dbReference type="EMBL" id="BMKS01000003">
    <property type="protein sequence ID" value="GGG26103.1"/>
    <property type="molecule type" value="Genomic_DNA"/>
</dbReference>
<evidence type="ECO:0000313" key="6">
    <source>
        <dbReference type="Proteomes" id="UP000597507"/>
    </source>
</evidence>
<keyword evidence="6" id="KW-1185">Reference proteome</keyword>
<dbReference type="SUPFAM" id="SSF53850">
    <property type="entry name" value="Periplasmic binding protein-like II"/>
    <property type="match status" value="1"/>
</dbReference>
<dbReference type="CDD" id="cd13692">
    <property type="entry name" value="PBP2_BztA"/>
    <property type="match status" value="1"/>
</dbReference>
<dbReference type="AlphaFoldDB" id="A0A8J2Z9V4"/>
<protein>
    <submittedName>
        <fullName evidence="5">Amino acid ABC transporter substrate-binding protein</fullName>
    </submittedName>
</protein>
<dbReference type="Proteomes" id="UP000597507">
    <property type="component" value="Unassembled WGS sequence"/>
</dbReference>
<comment type="caution">
    <text evidence="5">The sequence shown here is derived from an EMBL/GenBank/DDBJ whole genome shotgun (WGS) entry which is preliminary data.</text>
</comment>
<keyword evidence="2" id="KW-0813">Transport</keyword>